<proteinExistence type="predicted"/>
<accession>A0A023ZU70</accession>
<feature type="domain" description="Putative exodeoxyribonuclease 8 PDDEXK-like" evidence="1">
    <location>
        <begin position="43"/>
        <end position="297"/>
    </location>
</feature>
<gene>
    <name evidence="2" type="primary">e41c_0032</name>
</gene>
<dbReference type="Proteomes" id="UP000024438">
    <property type="component" value="Segment"/>
</dbReference>
<sequence length="322" mass="36361">MSFKVYTNDELTNEAYHQESDHVSGSGLAHIFSTCPAAHKFSEHDDESKALKFGTLAHTVILENSAFDATYYRQPAQEEFEDLITSKTALAARLKAMGITGTSGKDYPELMEMLTLTGESLNVWWDIQRSSEVKAEAREIVSAKDFDTVQAMREVLCGIPAYNAIVNSKTAQRELSIFGEINECGVKVRLDHVDVVGDKVVITDYKTTSDASPECFGRLAANYGYLLKMSLQRDLFVRAFNEKRKVVVQLLAQEKKAPYLPMLYTLSDAHIALGRRQYMEALATYKQCKKFNVWPGYNAIEDSMELQVPEFYMKKYENSTNS</sequence>
<evidence type="ECO:0000313" key="2">
    <source>
        <dbReference type="EMBL" id="AHY83182.1"/>
    </source>
</evidence>
<keyword evidence="3" id="KW-1185">Reference proteome</keyword>
<evidence type="ECO:0000313" key="3">
    <source>
        <dbReference type="Proteomes" id="UP000024438"/>
    </source>
</evidence>
<dbReference type="EMBL" id="KJ668713">
    <property type="protein sequence ID" value="AHY83182.1"/>
    <property type="molecule type" value="Genomic_DNA"/>
</dbReference>
<dbReference type="RefSeq" id="YP_009036031.1">
    <property type="nucleotide sequence ID" value="NC_024210.1"/>
</dbReference>
<dbReference type="OrthoDB" id="4806at10239"/>
<dbReference type="Gene3D" id="3.90.320.10">
    <property type="match status" value="1"/>
</dbReference>
<dbReference type="Pfam" id="PF12684">
    <property type="entry name" value="DUF3799"/>
    <property type="match status" value="1"/>
</dbReference>
<evidence type="ECO:0000259" key="1">
    <source>
        <dbReference type="Pfam" id="PF12684"/>
    </source>
</evidence>
<dbReference type="InterPro" id="IPR011604">
    <property type="entry name" value="PDDEXK-like_dom_sf"/>
</dbReference>
<dbReference type="InterPro" id="IPR024432">
    <property type="entry name" value="Put_RecE_PDDEXK-like_dom"/>
</dbReference>
<protein>
    <submittedName>
        <fullName evidence="2">Putative exodeoxyribonuclease VIII</fullName>
    </submittedName>
</protein>
<organism evidence="2 3">
    <name type="scientific">Escherichia phage e4/1c</name>
    <dbReference type="NCBI Taxonomy" id="1495286"/>
    <lineage>
        <taxon>Viruses</taxon>
        <taxon>Duplodnaviria</taxon>
        <taxon>Heunggongvirae</taxon>
        <taxon>Uroviricota</taxon>
        <taxon>Caudoviricetes</taxon>
        <taxon>Drexlerviridae</taxon>
        <taxon>Rogunavirinae</taxon>
        <taxon>Rogunavirus</taxon>
        <taxon>Rogunavirus E41c</taxon>
    </lineage>
</organism>
<name>A0A023ZU70_9CAUD</name>
<dbReference type="KEGG" id="vg:19525668"/>
<reference evidence="2 3" key="1">
    <citation type="submission" date="2014-04" db="EMBL/GenBank/DDBJ databases">
        <title>Complete genome sequence of e4/1c, an Escherichia coli O157:H7-specific phage with proven potential as a biocontrol agent.</title>
        <authorList>
            <person name="McAuliffe O."/>
            <person name="Coffey B."/>
            <person name="Casey A."/>
            <person name="O'Sullivan O."/>
            <person name="Coffey A."/>
            <person name="Ross P."/>
        </authorList>
    </citation>
    <scope>NUCLEOTIDE SEQUENCE [LARGE SCALE GENOMIC DNA]</scope>
</reference>